<dbReference type="EC" id="3.4.11.-" evidence="12"/>
<feature type="domain" description="Peptidase M1 membrane alanine aminopeptidase" evidence="14">
    <location>
        <begin position="283"/>
        <end position="498"/>
    </location>
</feature>
<keyword evidence="5 10" id="KW-0479">Metal-binding</keyword>
<feature type="domain" description="Aminopeptidase N-like N-terminal" evidence="16">
    <location>
        <begin position="65"/>
        <end position="248"/>
    </location>
</feature>
<dbReference type="InterPro" id="IPR014782">
    <property type="entry name" value="Peptidase_M1_dom"/>
</dbReference>
<accession>A0A3R9YL88</accession>
<dbReference type="OrthoDB" id="100605at2"/>
<protein>
    <recommendedName>
        <fullName evidence="12">Aminopeptidase</fullName>
        <ecNumber evidence="12">3.4.11.-</ecNumber>
    </recommendedName>
</protein>
<evidence type="ECO:0000256" key="7">
    <source>
        <dbReference type="ARBA" id="ARBA00022833"/>
    </source>
</evidence>
<dbReference type="Pfam" id="PF11838">
    <property type="entry name" value="ERAP1_C"/>
    <property type="match status" value="1"/>
</dbReference>
<dbReference type="Gene3D" id="1.25.50.20">
    <property type="match status" value="1"/>
</dbReference>
<evidence type="ECO:0000259" key="16">
    <source>
        <dbReference type="Pfam" id="PF17900"/>
    </source>
</evidence>
<evidence type="ECO:0000256" key="2">
    <source>
        <dbReference type="ARBA" id="ARBA00010136"/>
    </source>
</evidence>
<evidence type="ECO:0000256" key="1">
    <source>
        <dbReference type="ARBA" id="ARBA00000098"/>
    </source>
</evidence>
<evidence type="ECO:0000256" key="6">
    <source>
        <dbReference type="ARBA" id="ARBA00022801"/>
    </source>
</evidence>
<feature type="signal peptide" evidence="13">
    <location>
        <begin position="1"/>
        <end position="38"/>
    </location>
</feature>
<feature type="binding site" evidence="10">
    <location>
        <position position="360"/>
    </location>
    <ligand>
        <name>Zn(2+)</name>
        <dbReference type="ChEBI" id="CHEBI:29105"/>
        <note>catalytic</note>
    </ligand>
</feature>
<evidence type="ECO:0000313" key="18">
    <source>
        <dbReference type="Proteomes" id="UP000274661"/>
    </source>
</evidence>
<comment type="similarity">
    <text evidence="2 12">Belongs to the peptidase M1 family.</text>
</comment>
<dbReference type="GO" id="GO:0005737">
    <property type="term" value="C:cytoplasm"/>
    <property type="evidence" value="ECO:0007669"/>
    <property type="project" value="TreeGrafter"/>
</dbReference>
<dbReference type="FunFam" id="1.10.390.10:FF:000006">
    <property type="entry name" value="Puromycin-sensitive aminopeptidase"/>
    <property type="match status" value="1"/>
</dbReference>
<dbReference type="PRINTS" id="PR00756">
    <property type="entry name" value="ALADIPTASE"/>
</dbReference>
<dbReference type="GO" id="GO:0008270">
    <property type="term" value="F:zinc ion binding"/>
    <property type="evidence" value="ECO:0007669"/>
    <property type="project" value="UniProtKB-UniRule"/>
</dbReference>
<feature type="site" description="Transition state stabilizer" evidence="11">
    <location>
        <position position="441"/>
    </location>
</feature>
<dbReference type="SUPFAM" id="SSF63737">
    <property type="entry name" value="Leukotriene A4 hydrolase N-terminal domain"/>
    <property type="match status" value="1"/>
</dbReference>
<dbReference type="Gene3D" id="2.60.40.1910">
    <property type="match status" value="1"/>
</dbReference>
<dbReference type="InterPro" id="IPR027268">
    <property type="entry name" value="Peptidase_M4/M1_CTD_sf"/>
</dbReference>
<proteinExistence type="inferred from homology"/>
<evidence type="ECO:0000256" key="13">
    <source>
        <dbReference type="SAM" id="SignalP"/>
    </source>
</evidence>
<evidence type="ECO:0000259" key="15">
    <source>
        <dbReference type="Pfam" id="PF11838"/>
    </source>
</evidence>
<dbReference type="GO" id="GO:0006508">
    <property type="term" value="P:proteolysis"/>
    <property type="evidence" value="ECO:0007669"/>
    <property type="project" value="UniProtKB-KW"/>
</dbReference>
<evidence type="ECO:0000256" key="10">
    <source>
        <dbReference type="PIRSR" id="PIRSR634016-3"/>
    </source>
</evidence>
<keyword evidence="6 12" id="KW-0378">Hydrolase</keyword>
<dbReference type="Pfam" id="PF17900">
    <property type="entry name" value="Peptidase_M1_N"/>
    <property type="match status" value="1"/>
</dbReference>
<evidence type="ECO:0000256" key="4">
    <source>
        <dbReference type="ARBA" id="ARBA00022670"/>
    </source>
</evidence>
<evidence type="ECO:0000256" key="12">
    <source>
        <dbReference type="RuleBase" id="RU364040"/>
    </source>
</evidence>
<dbReference type="InterPro" id="IPR045357">
    <property type="entry name" value="Aminopeptidase_N-like_N"/>
</dbReference>
<evidence type="ECO:0000256" key="11">
    <source>
        <dbReference type="PIRSR" id="PIRSR634016-4"/>
    </source>
</evidence>
<dbReference type="GO" id="GO:0016285">
    <property type="term" value="F:alanyl aminopeptidase activity"/>
    <property type="evidence" value="ECO:0007669"/>
    <property type="project" value="UniProtKB-EC"/>
</dbReference>
<sequence length="902" mass="97416">MSPRGRPHRHVSSARRSVMRSRSLLPLLMLGSALVCPAAAIGQPAATSEDRIESSVTQLPRTAIPRHYRVEVTPDAANLRFTGTVVIDLDVVKATASLTLNAKELRFQSAAIQPSTGGASRPGRATVDPATETATLAFPGTLAPGRYRLTINYTGTINQQATGLFALDSKAPDGTPRRSLYTQFEAADARAFVPSWDEPDYKTRWDLSAIVPAAQMAIGNMPAASTQTLPNGTKRVTFATTPLMSSYLLFFATGDFGRIAKRVDNTEVAVTMSRGNEAKARTALDAEGEVLTYYNRYFGTRYPLPKLENVAGPGQSQFFGAMENWGAIFTFERILLDDPAITTDAERQEIFGVQAHEMAHQWFGDLVTMAWWDDLWLNEGFASWMANKTEQHFHPEWGGDVEHVASREAALGIDALSTTHPIVQQVRTVEQANQAFDTITYEKGESVIAMLEGFAGADVWQRGIQAYIARHQYGNTRSDDLWSAVEGAGAKGLTRIAHDFTLQPGVPLLRVGPASCSGGVTRVTLTQDQYSEDRRGRLKPLLWHVPVRAMTAGTTPTTLVTVGPVTQLSAAGCGPLLVNAGQTGYFRTLYQPQQLAALTRAFTSLSPADQYGLLNDNSALSRSGYQPVAPSLDLLAAVPVDAQRKVTASALGKWLGLYDLFSDQPAARRLVAAQIERRFKPLLDQIGMAPRAGEPILDATMRPSLISALGQVGDPAVLAESRRLFASPGTIPGALRSAWLGVIAYGADAATWDKLHQFAQSTTGSVERTTYYQLLGSTKDEALARRALALALTPEPGATISSGMISAVAREHPELALDFALAHLAQVRALVDSSGWSRYLAQLGSGSDQPATIAKLDAYATAHVAASDRKPIEQVITRIRTRLGETARLKTASLAWLNAHPA</sequence>
<keyword evidence="3 12" id="KW-0031">Aminopeptidase</keyword>
<evidence type="ECO:0000259" key="14">
    <source>
        <dbReference type="Pfam" id="PF01433"/>
    </source>
</evidence>
<dbReference type="PANTHER" id="PTHR11533">
    <property type="entry name" value="PROTEASE M1 ZINC METALLOPROTEASE"/>
    <property type="match status" value="1"/>
</dbReference>
<organism evidence="17 18">
    <name type="scientific">Sphingomonas ginkgonis</name>
    <dbReference type="NCBI Taxonomy" id="2315330"/>
    <lineage>
        <taxon>Bacteria</taxon>
        <taxon>Pseudomonadati</taxon>
        <taxon>Pseudomonadota</taxon>
        <taxon>Alphaproteobacteria</taxon>
        <taxon>Sphingomonadales</taxon>
        <taxon>Sphingomonadaceae</taxon>
        <taxon>Sphingomonas</taxon>
    </lineage>
</organism>
<dbReference type="GO" id="GO:0043171">
    <property type="term" value="P:peptide catabolic process"/>
    <property type="evidence" value="ECO:0007669"/>
    <property type="project" value="TreeGrafter"/>
</dbReference>
<dbReference type="Gene3D" id="1.10.390.10">
    <property type="entry name" value="Neutral Protease Domain 2"/>
    <property type="match status" value="1"/>
</dbReference>
<dbReference type="Gene3D" id="2.60.40.1730">
    <property type="entry name" value="tricorn interacting facor f3 domain"/>
    <property type="match status" value="1"/>
</dbReference>
<keyword evidence="7 10" id="KW-0862">Zinc</keyword>
<feature type="chain" id="PRO_5018646124" description="Aminopeptidase" evidence="13">
    <location>
        <begin position="39"/>
        <end position="902"/>
    </location>
</feature>
<gene>
    <name evidence="17" type="ORF">HMF7854_03905</name>
</gene>
<feature type="binding site" evidence="10">
    <location>
        <position position="379"/>
    </location>
    <ligand>
        <name>Zn(2+)</name>
        <dbReference type="ChEBI" id="CHEBI:29105"/>
        <note>catalytic</note>
    </ligand>
</feature>
<comment type="cofactor">
    <cofactor evidence="10 12">
        <name>Zn(2+)</name>
        <dbReference type="ChEBI" id="CHEBI:29105"/>
    </cofactor>
    <text evidence="10 12">Binds 1 zinc ion per subunit.</text>
</comment>
<dbReference type="CDD" id="cd09601">
    <property type="entry name" value="M1_APN-Q_like"/>
    <property type="match status" value="1"/>
</dbReference>
<dbReference type="InterPro" id="IPR024571">
    <property type="entry name" value="ERAP1-like_C_dom"/>
</dbReference>
<dbReference type="InterPro" id="IPR001930">
    <property type="entry name" value="Peptidase_M1"/>
</dbReference>
<evidence type="ECO:0000313" key="17">
    <source>
        <dbReference type="EMBL" id="RST30065.1"/>
    </source>
</evidence>
<dbReference type="GO" id="GO:0005615">
    <property type="term" value="C:extracellular space"/>
    <property type="evidence" value="ECO:0007669"/>
    <property type="project" value="TreeGrafter"/>
</dbReference>
<dbReference type="GO" id="GO:0016020">
    <property type="term" value="C:membrane"/>
    <property type="evidence" value="ECO:0007669"/>
    <property type="project" value="TreeGrafter"/>
</dbReference>
<dbReference type="AlphaFoldDB" id="A0A3R9YL88"/>
<dbReference type="GO" id="GO:0042277">
    <property type="term" value="F:peptide binding"/>
    <property type="evidence" value="ECO:0007669"/>
    <property type="project" value="TreeGrafter"/>
</dbReference>
<keyword evidence="13" id="KW-0732">Signal</keyword>
<keyword evidence="8 12" id="KW-0482">Metalloprotease</keyword>
<evidence type="ECO:0000256" key="8">
    <source>
        <dbReference type="ARBA" id="ARBA00023049"/>
    </source>
</evidence>
<dbReference type="GO" id="GO:0070006">
    <property type="term" value="F:metalloaminopeptidase activity"/>
    <property type="evidence" value="ECO:0007669"/>
    <property type="project" value="TreeGrafter"/>
</dbReference>
<evidence type="ECO:0000256" key="3">
    <source>
        <dbReference type="ARBA" id="ARBA00022438"/>
    </source>
</evidence>
<dbReference type="InterPro" id="IPR034016">
    <property type="entry name" value="M1_APN-typ"/>
</dbReference>
<evidence type="ECO:0000256" key="5">
    <source>
        <dbReference type="ARBA" id="ARBA00022723"/>
    </source>
</evidence>
<dbReference type="PANTHER" id="PTHR11533:SF174">
    <property type="entry name" value="PUROMYCIN-SENSITIVE AMINOPEPTIDASE-RELATED"/>
    <property type="match status" value="1"/>
</dbReference>
<name>A0A3R9YL88_9SPHN</name>
<feature type="domain" description="ERAP1-like C-terminal" evidence="15">
    <location>
        <begin position="576"/>
        <end position="880"/>
    </location>
</feature>
<dbReference type="EMBL" id="RWJF01000001">
    <property type="protein sequence ID" value="RST30065.1"/>
    <property type="molecule type" value="Genomic_DNA"/>
</dbReference>
<dbReference type="InterPro" id="IPR050344">
    <property type="entry name" value="Peptidase_M1_aminopeptidases"/>
</dbReference>
<comment type="catalytic activity">
    <reaction evidence="1">
        <text>Release of an N-terminal amino acid, Xaa-|-Yaa- from a peptide, amide or arylamide. Xaa is preferably Ala, but may be most amino acids including Pro (slow action). When a terminal hydrophobic residue is followed by a prolyl residue, the two may be released as an intact Xaa-Pro dipeptide.</text>
        <dbReference type="EC" id="3.4.11.2"/>
    </reaction>
</comment>
<reference evidence="17 18" key="1">
    <citation type="submission" date="2018-12" db="EMBL/GenBank/DDBJ databases">
        <title>Sphingomonas sp. HMF7854 Genome sequencing and assembly.</title>
        <authorList>
            <person name="Cha I."/>
            <person name="Kang H."/>
            <person name="Kim H."/>
            <person name="Kang J."/>
            <person name="Joh K."/>
        </authorList>
    </citation>
    <scope>NUCLEOTIDE SEQUENCE [LARGE SCALE GENOMIC DNA]</scope>
    <source>
        <strain evidence="17 18">HMF7854</strain>
    </source>
</reference>
<comment type="caution">
    <text evidence="17">The sequence shown here is derived from an EMBL/GenBank/DDBJ whole genome shotgun (WGS) entry which is preliminary data.</text>
</comment>
<keyword evidence="18" id="KW-1185">Reference proteome</keyword>
<dbReference type="InterPro" id="IPR042097">
    <property type="entry name" value="Aminopeptidase_N-like_N_sf"/>
</dbReference>
<evidence type="ECO:0000256" key="9">
    <source>
        <dbReference type="PIRSR" id="PIRSR634016-1"/>
    </source>
</evidence>
<dbReference type="SUPFAM" id="SSF55486">
    <property type="entry name" value="Metalloproteases ('zincins'), catalytic domain"/>
    <property type="match status" value="1"/>
</dbReference>
<keyword evidence="4 12" id="KW-0645">Protease</keyword>
<dbReference type="Proteomes" id="UP000274661">
    <property type="component" value="Unassembled WGS sequence"/>
</dbReference>
<feature type="binding site" evidence="10">
    <location>
        <position position="356"/>
    </location>
    <ligand>
        <name>Zn(2+)</name>
        <dbReference type="ChEBI" id="CHEBI:29105"/>
        <note>catalytic</note>
    </ligand>
</feature>
<feature type="active site" description="Proton acceptor" evidence="9">
    <location>
        <position position="357"/>
    </location>
</feature>
<dbReference type="Pfam" id="PF01433">
    <property type="entry name" value="Peptidase_M1"/>
    <property type="match status" value="1"/>
</dbReference>